<evidence type="ECO:0000313" key="11">
    <source>
        <dbReference type="Proteomes" id="UP001165063"/>
    </source>
</evidence>
<evidence type="ECO:0000256" key="5">
    <source>
        <dbReference type="ARBA" id="ARBA00023136"/>
    </source>
</evidence>
<evidence type="ECO:0000256" key="3">
    <source>
        <dbReference type="ARBA" id="ARBA00022801"/>
    </source>
</evidence>
<gene>
    <name evidence="10" type="ORF">Amon01_000711600</name>
</gene>
<evidence type="ECO:0000256" key="4">
    <source>
        <dbReference type="ARBA" id="ARBA00023128"/>
    </source>
</evidence>
<dbReference type="GO" id="GO:0006627">
    <property type="term" value="P:protein processing involved in protein targeting to mitochondrion"/>
    <property type="evidence" value="ECO:0007669"/>
    <property type="project" value="TreeGrafter"/>
</dbReference>
<comment type="caution">
    <text evidence="10">The sequence shown here is derived from an EMBL/GenBank/DDBJ whole genome shotgun (WGS) entry which is preliminary data.</text>
</comment>
<dbReference type="GO" id="GO:0004252">
    <property type="term" value="F:serine-type endopeptidase activity"/>
    <property type="evidence" value="ECO:0007669"/>
    <property type="project" value="InterPro"/>
</dbReference>
<feature type="domain" description="Peptidase S26" evidence="9">
    <location>
        <begin position="15"/>
        <end position="173"/>
    </location>
</feature>
<evidence type="ECO:0000259" key="9">
    <source>
        <dbReference type="Pfam" id="PF10502"/>
    </source>
</evidence>
<dbReference type="PRINTS" id="PR00727">
    <property type="entry name" value="LEADERPTASE"/>
</dbReference>
<dbReference type="NCBIfam" id="TIGR02227">
    <property type="entry name" value="sigpep_I_bact"/>
    <property type="match status" value="1"/>
</dbReference>
<feature type="active site" evidence="7">
    <location>
        <position position="41"/>
    </location>
</feature>
<comment type="subcellular location">
    <subcellularLocation>
        <location evidence="1 8">Mitochondrion inner membrane</location>
    </subcellularLocation>
</comment>
<dbReference type="InterPro" id="IPR019757">
    <property type="entry name" value="Pept_S26A_signal_pept_1_Lys-AS"/>
</dbReference>
<dbReference type="SUPFAM" id="SSF51306">
    <property type="entry name" value="LexA/Signal peptidase"/>
    <property type="match status" value="1"/>
</dbReference>
<accession>A0A9W6Z5T7</accession>
<keyword evidence="8" id="KW-0645">Protease</keyword>
<feature type="active site" evidence="7">
    <location>
        <position position="85"/>
    </location>
</feature>
<evidence type="ECO:0000256" key="7">
    <source>
        <dbReference type="PIRSR" id="PIRSR600223-1"/>
    </source>
</evidence>
<dbReference type="Gene3D" id="2.10.109.10">
    <property type="entry name" value="Umud Fragment, subunit A"/>
    <property type="match status" value="1"/>
</dbReference>
<reference evidence="10" key="1">
    <citation type="submission" date="2023-04" db="EMBL/GenBank/DDBJ databases">
        <title>Ambrosiozyma monospora NBRC 1965.</title>
        <authorList>
            <person name="Ichikawa N."/>
            <person name="Sato H."/>
            <person name="Tonouchi N."/>
        </authorList>
    </citation>
    <scope>NUCLEOTIDE SEQUENCE</scope>
    <source>
        <strain evidence="10">NBRC 1965</strain>
    </source>
</reference>
<sequence length="207" mass="23903">MDIRIMGRETLRVFTNAVKAAALIHLFSTNFFQFNETSGDSMLPTLQVSRDFCIVDKRYRYGRGLRVGDVIMARKPSMPEQWVCKRITGMPGDIILIDPSKDTLSNLQLDGDEENLKLKELKTKEEQENQKNFDQYVIIPEGHCWVTGDNLSHSIDSRTYSVLPLGLISGKLIYGWYIPSFFNFKQHYLRKMDNSDLDIDIDIDNEL</sequence>
<dbReference type="GO" id="GO:0006465">
    <property type="term" value="P:signal peptide processing"/>
    <property type="evidence" value="ECO:0007669"/>
    <property type="project" value="InterPro"/>
</dbReference>
<dbReference type="CDD" id="cd06530">
    <property type="entry name" value="S26_SPase_I"/>
    <property type="match status" value="1"/>
</dbReference>
<keyword evidence="5" id="KW-0472">Membrane</keyword>
<evidence type="ECO:0000313" key="10">
    <source>
        <dbReference type="EMBL" id="GMG49500.1"/>
    </source>
</evidence>
<dbReference type="EMBL" id="BSXU01004992">
    <property type="protein sequence ID" value="GMG49500.1"/>
    <property type="molecule type" value="Genomic_DNA"/>
</dbReference>
<evidence type="ECO:0000256" key="2">
    <source>
        <dbReference type="ARBA" id="ARBA00022792"/>
    </source>
</evidence>
<keyword evidence="11" id="KW-1185">Reference proteome</keyword>
<evidence type="ECO:0000256" key="8">
    <source>
        <dbReference type="RuleBase" id="RU362041"/>
    </source>
</evidence>
<dbReference type="AlphaFoldDB" id="A0A9W6Z5T7"/>
<dbReference type="GO" id="GO:0042720">
    <property type="term" value="C:mitochondrial inner membrane peptidase complex"/>
    <property type="evidence" value="ECO:0007669"/>
    <property type="project" value="TreeGrafter"/>
</dbReference>
<name>A0A9W6Z5T7_AMBMO</name>
<dbReference type="InterPro" id="IPR052064">
    <property type="entry name" value="Mito_IMP1_subunit"/>
</dbReference>
<organism evidence="10 11">
    <name type="scientific">Ambrosiozyma monospora</name>
    <name type="common">Yeast</name>
    <name type="synonym">Endomycopsis monosporus</name>
    <dbReference type="NCBI Taxonomy" id="43982"/>
    <lineage>
        <taxon>Eukaryota</taxon>
        <taxon>Fungi</taxon>
        <taxon>Dikarya</taxon>
        <taxon>Ascomycota</taxon>
        <taxon>Saccharomycotina</taxon>
        <taxon>Pichiomycetes</taxon>
        <taxon>Pichiales</taxon>
        <taxon>Pichiaceae</taxon>
        <taxon>Ambrosiozyma</taxon>
    </lineage>
</organism>
<protein>
    <recommendedName>
        <fullName evidence="8">Mitochondrial inner membrane protease subunit</fullName>
        <ecNumber evidence="8">3.4.21.-</ecNumber>
    </recommendedName>
</protein>
<dbReference type="PANTHER" id="PTHR12383:SF16">
    <property type="entry name" value="MITOCHONDRIAL INNER MEMBRANE PROTEASE SUBUNIT 1"/>
    <property type="match status" value="1"/>
</dbReference>
<dbReference type="InterPro" id="IPR036286">
    <property type="entry name" value="LexA/Signal_pep-like_sf"/>
</dbReference>
<keyword evidence="3 8" id="KW-0378">Hydrolase</keyword>
<dbReference type="Proteomes" id="UP001165063">
    <property type="component" value="Unassembled WGS sequence"/>
</dbReference>
<dbReference type="PROSITE" id="PS00760">
    <property type="entry name" value="SPASE_I_2"/>
    <property type="match status" value="1"/>
</dbReference>
<dbReference type="InterPro" id="IPR019533">
    <property type="entry name" value="Peptidase_S26"/>
</dbReference>
<evidence type="ECO:0000256" key="6">
    <source>
        <dbReference type="ARBA" id="ARBA00038445"/>
    </source>
</evidence>
<proteinExistence type="inferred from homology"/>
<comment type="similarity">
    <text evidence="6">Belongs to the peptidase S26 family. IMP1 subfamily.</text>
</comment>
<keyword evidence="2 8" id="KW-0999">Mitochondrion inner membrane</keyword>
<dbReference type="PANTHER" id="PTHR12383">
    <property type="entry name" value="PROTEASE FAMILY S26 MITOCHONDRIAL INNER MEMBRANE PROTEASE-RELATED"/>
    <property type="match status" value="1"/>
</dbReference>
<dbReference type="Pfam" id="PF10502">
    <property type="entry name" value="Peptidase_S26"/>
    <property type="match status" value="1"/>
</dbReference>
<dbReference type="InterPro" id="IPR000223">
    <property type="entry name" value="Pept_S26A_signal_pept_1"/>
</dbReference>
<keyword evidence="4 8" id="KW-0496">Mitochondrion</keyword>
<dbReference type="EC" id="3.4.21.-" evidence="8"/>
<dbReference type="OrthoDB" id="308440at2759"/>
<evidence type="ECO:0000256" key="1">
    <source>
        <dbReference type="ARBA" id="ARBA00004273"/>
    </source>
</evidence>